<dbReference type="STRING" id="694427.Palpr_2602"/>
<gene>
    <name evidence="6" type="ordered locus">Palpr_2602</name>
</gene>
<dbReference type="HOGENOM" id="CLU_047251_0_1_10"/>
<reference evidence="6 7" key="2">
    <citation type="journal article" date="2011" name="Stand. Genomic Sci.">
        <title>Complete genome sequence of Paludibacter propionicigenes type strain (WB4).</title>
        <authorList>
            <person name="Gronow S."/>
            <person name="Munk C."/>
            <person name="Lapidus A."/>
            <person name="Nolan M."/>
            <person name="Lucas S."/>
            <person name="Hammon N."/>
            <person name="Deshpande S."/>
            <person name="Cheng J.F."/>
            <person name="Tapia R."/>
            <person name="Han C."/>
            <person name="Goodwin L."/>
            <person name="Pitluck S."/>
            <person name="Liolios K."/>
            <person name="Ivanova N."/>
            <person name="Mavromatis K."/>
            <person name="Mikhailova N."/>
            <person name="Pati A."/>
            <person name="Chen A."/>
            <person name="Palaniappan K."/>
            <person name="Land M."/>
            <person name="Hauser L."/>
            <person name="Chang Y.J."/>
            <person name="Jeffries C.D."/>
            <person name="Brambilla E."/>
            <person name="Rohde M."/>
            <person name="Goker M."/>
            <person name="Detter J.C."/>
            <person name="Woyke T."/>
            <person name="Bristow J."/>
            <person name="Eisen J.A."/>
            <person name="Markowitz V."/>
            <person name="Hugenholtz P."/>
            <person name="Kyrpides N.C."/>
            <person name="Klenk H.P."/>
        </authorList>
    </citation>
    <scope>NUCLEOTIDE SEQUENCE [LARGE SCALE GENOMIC DNA]</scope>
    <source>
        <strain evidence="7">DSM 17365 / JCM 13257 / WB4</strain>
    </source>
</reference>
<keyword evidence="7" id="KW-1185">Reference proteome</keyword>
<dbReference type="CDD" id="cd07205">
    <property type="entry name" value="Pat_PNPLA6_PNPLA7_NTE1_like"/>
    <property type="match status" value="1"/>
</dbReference>
<feature type="active site" description="Proton acceptor" evidence="4">
    <location>
        <position position="161"/>
    </location>
</feature>
<dbReference type="SUPFAM" id="SSF52151">
    <property type="entry name" value="FabD/lysophospholipase-like"/>
    <property type="match status" value="1"/>
</dbReference>
<dbReference type="Proteomes" id="UP000008718">
    <property type="component" value="Chromosome"/>
</dbReference>
<dbReference type="GO" id="GO:0016787">
    <property type="term" value="F:hydrolase activity"/>
    <property type="evidence" value="ECO:0007669"/>
    <property type="project" value="UniProtKB-UniRule"/>
</dbReference>
<feature type="short sequence motif" description="GXSXG" evidence="4">
    <location>
        <begin position="47"/>
        <end position="51"/>
    </location>
</feature>
<dbReference type="KEGG" id="ppn:Palpr_2602"/>
<feature type="short sequence motif" description="DGA/G" evidence="4">
    <location>
        <begin position="161"/>
        <end position="163"/>
    </location>
</feature>
<dbReference type="Gene3D" id="3.40.1090.10">
    <property type="entry name" value="Cytosolic phospholipase A2 catalytic domain"/>
    <property type="match status" value="1"/>
</dbReference>
<dbReference type="RefSeq" id="WP_013446103.1">
    <property type="nucleotide sequence ID" value="NC_014734.1"/>
</dbReference>
<keyword evidence="1 4" id="KW-0378">Hydrolase</keyword>
<dbReference type="InterPro" id="IPR050301">
    <property type="entry name" value="NTE"/>
</dbReference>
<evidence type="ECO:0000256" key="1">
    <source>
        <dbReference type="ARBA" id="ARBA00022801"/>
    </source>
</evidence>
<evidence type="ECO:0000259" key="5">
    <source>
        <dbReference type="PROSITE" id="PS51635"/>
    </source>
</evidence>
<evidence type="ECO:0000313" key="7">
    <source>
        <dbReference type="Proteomes" id="UP000008718"/>
    </source>
</evidence>
<keyword evidence="2 4" id="KW-0442">Lipid degradation</keyword>
<dbReference type="PANTHER" id="PTHR14226:SF78">
    <property type="entry name" value="SLR0060 PROTEIN"/>
    <property type="match status" value="1"/>
</dbReference>
<accession>E4T7P0</accession>
<evidence type="ECO:0000256" key="3">
    <source>
        <dbReference type="ARBA" id="ARBA00023098"/>
    </source>
</evidence>
<dbReference type="PANTHER" id="PTHR14226">
    <property type="entry name" value="NEUROPATHY TARGET ESTERASE/SWISS CHEESE D.MELANOGASTER"/>
    <property type="match status" value="1"/>
</dbReference>
<reference key="1">
    <citation type="submission" date="2010-11" db="EMBL/GenBank/DDBJ databases">
        <title>The complete genome of Paludibacter propionicigenes DSM 17365.</title>
        <authorList>
            <consortium name="US DOE Joint Genome Institute (JGI-PGF)"/>
            <person name="Lucas S."/>
            <person name="Copeland A."/>
            <person name="Lapidus A."/>
            <person name="Bruce D."/>
            <person name="Goodwin L."/>
            <person name="Pitluck S."/>
            <person name="Kyrpides N."/>
            <person name="Mavromatis K."/>
            <person name="Ivanova N."/>
            <person name="Munk A.C."/>
            <person name="Brettin T."/>
            <person name="Detter J.C."/>
            <person name="Han C."/>
            <person name="Tapia R."/>
            <person name="Land M."/>
            <person name="Hauser L."/>
            <person name="Markowitz V."/>
            <person name="Cheng J.-F."/>
            <person name="Hugenholtz P."/>
            <person name="Woyke T."/>
            <person name="Wu D."/>
            <person name="Gronow S."/>
            <person name="Wellnitz S."/>
            <person name="Brambilla E."/>
            <person name="Klenk H.-P."/>
            <person name="Eisen J.A."/>
        </authorList>
    </citation>
    <scope>NUCLEOTIDE SEQUENCE</scope>
    <source>
        <strain>WB4</strain>
    </source>
</reference>
<dbReference type="InterPro" id="IPR016035">
    <property type="entry name" value="Acyl_Trfase/lysoPLipase"/>
</dbReference>
<organism evidence="6 7">
    <name type="scientific">Paludibacter propionicigenes (strain DSM 17365 / JCM 13257 / WB4)</name>
    <dbReference type="NCBI Taxonomy" id="694427"/>
    <lineage>
        <taxon>Bacteria</taxon>
        <taxon>Pseudomonadati</taxon>
        <taxon>Bacteroidota</taxon>
        <taxon>Bacteroidia</taxon>
        <taxon>Bacteroidales</taxon>
        <taxon>Paludibacteraceae</taxon>
        <taxon>Paludibacter</taxon>
    </lineage>
</organism>
<dbReference type="InterPro" id="IPR002641">
    <property type="entry name" value="PNPLA_dom"/>
</dbReference>
<dbReference type="EMBL" id="CP002345">
    <property type="protein sequence ID" value="ADQ80734.1"/>
    <property type="molecule type" value="Genomic_DNA"/>
</dbReference>
<feature type="domain" description="PNPLA" evidence="5">
    <location>
        <begin position="16"/>
        <end position="174"/>
    </location>
</feature>
<proteinExistence type="predicted"/>
<sequence>MNLSRLFDSKPYRIGIALSGGGIKGLCHAGVLKALEEQGIKPDIISGVSSGSVVGALYADGYTPDEIAVLFEDMRLRDMTKLRIPKGGFFKIDIFEHFLAETLRAKTFEELNIPLRVVATNLDKGVSTVFTEGKLIAPIVASCSVPVLFNPKVINGVNYVDGGVLRNFPVSTIRTDCEKVIGINASPMVADDYKTSIINIALRSYHFMFKANILHDKELCDLLIEPLDMGNYETFSVDKGREIFELGYQSARQILASRFDSQDI</sequence>
<dbReference type="GO" id="GO:0016042">
    <property type="term" value="P:lipid catabolic process"/>
    <property type="evidence" value="ECO:0007669"/>
    <property type="project" value="UniProtKB-UniRule"/>
</dbReference>
<evidence type="ECO:0000256" key="2">
    <source>
        <dbReference type="ARBA" id="ARBA00022963"/>
    </source>
</evidence>
<dbReference type="OrthoDB" id="9770965at2"/>
<protein>
    <submittedName>
        <fullName evidence="6">Patatin</fullName>
    </submittedName>
</protein>
<dbReference type="eggNOG" id="COG1752">
    <property type="taxonomic scope" value="Bacteria"/>
</dbReference>
<keyword evidence="3 4" id="KW-0443">Lipid metabolism</keyword>
<dbReference type="PROSITE" id="PS51635">
    <property type="entry name" value="PNPLA"/>
    <property type="match status" value="1"/>
</dbReference>
<feature type="active site" description="Nucleophile" evidence="4">
    <location>
        <position position="49"/>
    </location>
</feature>
<feature type="short sequence motif" description="GXGXXG" evidence="4">
    <location>
        <begin position="20"/>
        <end position="25"/>
    </location>
</feature>
<dbReference type="AlphaFoldDB" id="E4T7P0"/>
<dbReference type="Pfam" id="PF01734">
    <property type="entry name" value="Patatin"/>
    <property type="match status" value="1"/>
</dbReference>
<name>E4T7P0_PALPW</name>
<evidence type="ECO:0000256" key="4">
    <source>
        <dbReference type="PROSITE-ProRule" id="PRU01161"/>
    </source>
</evidence>
<evidence type="ECO:0000313" key="6">
    <source>
        <dbReference type="EMBL" id="ADQ80734.1"/>
    </source>
</evidence>